<feature type="compositionally biased region" description="Polar residues" evidence="8">
    <location>
        <begin position="990"/>
        <end position="1005"/>
    </location>
</feature>
<keyword evidence="3 7" id="KW-0677">Repeat</keyword>
<feature type="repeat" description="WD" evidence="6">
    <location>
        <begin position="160"/>
        <end position="202"/>
    </location>
</feature>
<dbReference type="Pfam" id="PF08953">
    <property type="entry name" value="DUF1899"/>
    <property type="match status" value="1"/>
</dbReference>
<keyword evidence="5" id="KW-0009">Actin-binding</keyword>
<evidence type="ECO:0000259" key="9">
    <source>
        <dbReference type="SMART" id="SM01166"/>
    </source>
</evidence>
<dbReference type="InterPro" id="IPR018816">
    <property type="entry name" value="Cactin_central"/>
</dbReference>
<dbReference type="Proteomes" id="UP000325440">
    <property type="component" value="Unassembled WGS sequence"/>
</dbReference>
<dbReference type="PROSITE" id="PS50082">
    <property type="entry name" value="WD_REPEATS_2"/>
    <property type="match status" value="2"/>
</dbReference>
<dbReference type="PROSITE" id="PS00678">
    <property type="entry name" value="WD_REPEATS_1"/>
    <property type="match status" value="1"/>
</dbReference>
<dbReference type="SMART" id="SM01166">
    <property type="entry name" value="DUF1899"/>
    <property type="match status" value="1"/>
</dbReference>
<feature type="repeat" description="WD" evidence="6">
    <location>
        <begin position="110"/>
        <end position="142"/>
    </location>
</feature>
<proteinExistence type="inferred from homology"/>
<evidence type="ECO:0000256" key="6">
    <source>
        <dbReference type="PROSITE-ProRule" id="PRU00221"/>
    </source>
</evidence>
<dbReference type="FunFam" id="2.130.10.10:FF:000502">
    <property type="entry name" value="Coronin"/>
    <property type="match status" value="1"/>
</dbReference>
<sequence>MGTLDKHIGFKIDDVFKSNALVDIRACNKPVAKSLFRGVRNSKFRHVFGSPSKREELYDNIPITRNAHDSNFCAANPKFVAIVTEVAGGGAFVVLPINKTGRLDLNTSKVTGHKGPVLDVKWNPFNDNIIASCSDDCTIKLWYIPDSGLSCNLNEWLVELCGHRRRVGHIEWHPTAENVLASSGFDYIVILWDVGTGQILNTIDCHLDTVHSIAFNRDGSRLATICRDKRIRSIDPRSGLVVSEGICHEGSRSGKVVYLDNERLLTTGFSTYSDRQIAIWNHSDLSEPLQRINVDSSSGILFPYYDYDTRMVYLAGKGDGNIRYYEIVEESPYIHFLNQFISGCPQKGFGMMVKRGCNVSRCEIMRFYKLHTTRNVCEPISMIVPRKSDQYQHDLYPDTAAPVPALNAQEWFSGINKQPILMSMKTGISVKTHKPQAFVSNEATRNDTNYRMKYAFLSKETTPDYRPLDMLPENEKIQKTQVNQNTRFQQIQQKFSNPLVNKFTNINDSEDEWNNMKENYDNPKNEYQMKKAFTRQCEELNMLRKQLAHRDRRILDLEELVATLQSQLKVQRLQSASSSRHYNQKITSQTSKTETKHKHSSKKKSKRKHKSKRRSSSSSSSSSNDEAKLLQRLQQERFKVAEERKQQKELIKAMETPEEKRFRRLMKKEAKERKRKELMGWDNDYLHYTNADNPFGDANLLSTFVWDKKMAKEGLVGVSHEELESRNRQKMEENKRELEKVKKRRMEREMERQQREEEMALLQRSKEAAQFKEWEKSEDQFHLQQARLRSTIRIEDGRAKPIDLLAKYISTEEEVDAVEMYEPYIYLNGLKLKDLEDLVEDIKVYMELEKGKNFDYWNDITVIVEDELHKMRRIQKQSAYTAVGRREGIHQSVAHEVAHIFRGKTAEQLDQLKTQIEKKINSKAEGVDIGYWETLLSQLKAHVARARLRDRHQENLKKKLVVLKAQQNMEESQFDLEEGSSLKNHGQMAKVSSPSNYDGPSTSKKSCNKNEEESHSSTEDISDAEQEARNIIEECAADYEASGYSPIYMPNSSLELGTLVVSEVDDNKRLTFARLQVQGTGTRIENVLAAEEMALLKEARKGMSNDEAEFSVETELDHQVYLWSDKYRPRKPRYFNRVHTGFEWNKYNQTHYDMDNPPPKIVQGYKFNIFYPDLINKGSTPQYFLTACGDNPEFSVLRFHAGPPYEDIAFKIVNREWEYSYKRGFRSGSDKSAEERLIVNKERSFEPLDDNLQTAELIHADTFEIILKMTSKKYPEKSYNIKRLLTLFLILTLERNQVTLIISLNRVAFANIDEKMRTVAGVLLADLVNAGRITKYAVVKGFHVMLNVKEVNERYPDVLDLITQIRNAFENRLSEVIQVNETLYGANRTSQWLDRNKEMISVAFLELLVNFGSKIYFKERHDIVRLIRPVLLSMLKHGHVNMFVSMNFTAIHRKEETIRVNAGKCLARLFCRRFTDDAFSDYLTTNIPELLATIRAAFEYELYL</sequence>
<keyword evidence="2 6" id="KW-0853">WD repeat</keyword>
<feature type="compositionally biased region" description="Polar residues" evidence="8">
    <location>
        <begin position="572"/>
        <end position="592"/>
    </location>
</feature>
<dbReference type="EMBL" id="CABPRJ010001930">
    <property type="protein sequence ID" value="VVC41886.1"/>
    <property type="molecule type" value="Genomic_DNA"/>
</dbReference>
<dbReference type="SMART" id="SM01050">
    <property type="entry name" value="CactinC_cactus"/>
    <property type="match status" value="1"/>
</dbReference>
<evidence type="ECO:0000256" key="7">
    <source>
        <dbReference type="RuleBase" id="RU280818"/>
    </source>
</evidence>
<accession>A0A5E4NDU2</accession>
<feature type="region of interest" description="Disordered" evidence="8">
    <location>
        <begin position="726"/>
        <end position="751"/>
    </location>
</feature>
<feature type="domain" description="DUF1899" evidence="9">
    <location>
        <begin position="37"/>
        <end position="101"/>
    </location>
</feature>
<evidence type="ECO:0000256" key="1">
    <source>
        <dbReference type="ARBA" id="ARBA00009482"/>
    </source>
</evidence>
<feature type="region of interest" description="Disordered" evidence="8">
    <location>
        <begin position="972"/>
        <end position="1025"/>
    </location>
</feature>
<evidence type="ECO:0000256" key="2">
    <source>
        <dbReference type="ARBA" id="ARBA00022574"/>
    </source>
</evidence>
<dbReference type="InterPro" id="IPR015943">
    <property type="entry name" value="WD40/YVTN_repeat-like_dom_sf"/>
</dbReference>
<feature type="compositionally biased region" description="Basic residues" evidence="8">
    <location>
        <begin position="595"/>
        <end position="615"/>
    </location>
</feature>
<evidence type="ECO:0000256" key="8">
    <source>
        <dbReference type="SAM" id="MobiDB-lite"/>
    </source>
</evidence>
<dbReference type="InterPro" id="IPR019775">
    <property type="entry name" value="WD40_repeat_CS"/>
</dbReference>
<dbReference type="GO" id="GO:0051015">
    <property type="term" value="F:actin filament binding"/>
    <property type="evidence" value="ECO:0007669"/>
    <property type="project" value="TreeGrafter"/>
</dbReference>
<dbReference type="InterPro" id="IPR001680">
    <property type="entry name" value="WD40_rpt"/>
</dbReference>
<reference evidence="10 11" key="1">
    <citation type="submission" date="2019-08" db="EMBL/GenBank/DDBJ databases">
        <authorList>
            <person name="Alioto T."/>
            <person name="Alioto T."/>
            <person name="Gomez Garrido J."/>
        </authorList>
    </citation>
    <scope>NUCLEOTIDE SEQUENCE [LARGE SCALE GENOMIC DNA]</scope>
</reference>
<name>A0A5E4NDU2_9HEMI</name>
<dbReference type="InterPro" id="IPR019134">
    <property type="entry name" value="Cactin_C"/>
</dbReference>
<keyword evidence="4" id="KW-0175">Coiled coil</keyword>
<evidence type="ECO:0000256" key="4">
    <source>
        <dbReference type="ARBA" id="ARBA00023054"/>
    </source>
</evidence>
<evidence type="ECO:0000313" key="11">
    <source>
        <dbReference type="Proteomes" id="UP000325440"/>
    </source>
</evidence>
<gene>
    <name evidence="10" type="ORF">CINCED_3A001720</name>
</gene>
<dbReference type="InterPro" id="IPR036322">
    <property type="entry name" value="WD40_repeat_dom_sf"/>
</dbReference>
<dbReference type="Pfam" id="PF10312">
    <property type="entry name" value="Cactin_mid"/>
    <property type="match status" value="1"/>
</dbReference>
<dbReference type="OrthoDB" id="1850764at2759"/>
<dbReference type="SMART" id="SM01167">
    <property type="entry name" value="DUF1900"/>
    <property type="match status" value="1"/>
</dbReference>
<dbReference type="Gene3D" id="2.130.10.10">
    <property type="entry name" value="YVTN repeat-like/Quinoprotein amine dehydrogenase"/>
    <property type="match status" value="1"/>
</dbReference>
<feature type="region of interest" description="Disordered" evidence="8">
    <location>
        <begin position="572"/>
        <end position="628"/>
    </location>
</feature>
<keyword evidence="11" id="KW-1185">Reference proteome</keyword>
<evidence type="ECO:0000256" key="5">
    <source>
        <dbReference type="ARBA" id="ARBA00023203"/>
    </source>
</evidence>
<comment type="similarity">
    <text evidence="1 7">Belongs to the WD repeat coronin family.</text>
</comment>
<dbReference type="Pfam" id="PF00400">
    <property type="entry name" value="WD40"/>
    <property type="match status" value="3"/>
</dbReference>
<dbReference type="SMART" id="SM00320">
    <property type="entry name" value="WD40"/>
    <property type="match status" value="3"/>
</dbReference>
<dbReference type="Pfam" id="PF16300">
    <property type="entry name" value="WD40_4"/>
    <property type="match status" value="1"/>
</dbReference>
<evidence type="ECO:0000313" key="10">
    <source>
        <dbReference type="EMBL" id="VVC41886.1"/>
    </source>
</evidence>
<dbReference type="PANTHER" id="PTHR10856:SF44">
    <property type="entry name" value="CORONIN"/>
    <property type="match status" value="1"/>
</dbReference>
<dbReference type="PANTHER" id="PTHR10856">
    <property type="entry name" value="CORONIN"/>
    <property type="match status" value="1"/>
</dbReference>
<dbReference type="InterPro" id="IPR015505">
    <property type="entry name" value="Coronin"/>
</dbReference>
<protein>
    <recommendedName>
        <fullName evidence="7">Coronin</fullName>
    </recommendedName>
</protein>
<organism evidence="10 11">
    <name type="scientific">Cinara cedri</name>
    <dbReference type="NCBI Taxonomy" id="506608"/>
    <lineage>
        <taxon>Eukaryota</taxon>
        <taxon>Metazoa</taxon>
        <taxon>Ecdysozoa</taxon>
        <taxon>Arthropoda</taxon>
        <taxon>Hexapoda</taxon>
        <taxon>Insecta</taxon>
        <taxon>Pterygota</taxon>
        <taxon>Neoptera</taxon>
        <taxon>Paraneoptera</taxon>
        <taxon>Hemiptera</taxon>
        <taxon>Sternorrhyncha</taxon>
        <taxon>Aphidomorpha</taxon>
        <taxon>Aphidoidea</taxon>
        <taxon>Aphididae</taxon>
        <taxon>Lachninae</taxon>
        <taxon>Cinara</taxon>
    </lineage>
</organism>
<dbReference type="SUPFAM" id="SSF50978">
    <property type="entry name" value="WD40 repeat-like"/>
    <property type="match status" value="1"/>
</dbReference>
<dbReference type="InterPro" id="IPR015048">
    <property type="entry name" value="DUF1899"/>
</dbReference>
<dbReference type="Pfam" id="PF09732">
    <property type="entry name" value="CactinC_cactus"/>
    <property type="match status" value="1"/>
</dbReference>
<feature type="compositionally biased region" description="Basic and acidic residues" evidence="8">
    <location>
        <begin position="1008"/>
        <end position="1018"/>
    </location>
</feature>
<dbReference type="PROSITE" id="PS50294">
    <property type="entry name" value="WD_REPEATS_REGION"/>
    <property type="match status" value="2"/>
</dbReference>
<evidence type="ECO:0000256" key="3">
    <source>
        <dbReference type="ARBA" id="ARBA00022737"/>
    </source>
</evidence>